<keyword evidence="1 3" id="KW-0853">WD repeat</keyword>
<dbReference type="InterPro" id="IPR045151">
    <property type="entry name" value="DCAF8"/>
</dbReference>
<feature type="repeat" description="WD" evidence="3">
    <location>
        <begin position="43"/>
        <end position="75"/>
    </location>
</feature>
<dbReference type="SMART" id="SM00320">
    <property type="entry name" value="WD40"/>
    <property type="match status" value="7"/>
</dbReference>
<feature type="compositionally biased region" description="Acidic residues" evidence="4">
    <location>
        <begin position="830"/>
        <end position="844"/>
    </location>
</feature>
<feature type="compositionally biased region" description="Basic and acidic residues" evidence="4">
    <location>
        <begin position="817"/>
        <end position="829"/>
    </location>
</feature>
<dbReference type="InterPro" id="IPR001680">
    <property type="entry name" value="WD40_rpt"/>
</dbReference>
<dbReference type="PROSITE" id="PS50294">
    <property type="entry name" value="WD_REPEATS_REGION"/>
    <property type="match status" value="1"/>
</dbReference>
<dbReference type="InterPro" id="IPR015943">
    <property type="entry name" value="WD40/YVTN_repeat-like_dom_sf"/>
</dbReference>
<name>A0AA85ADZ3_9TREM</name>
<evidence type="ECO:0000256" key="3">
    <source>
        <dbReference type="PROSITE-ProRule" id="PRU00221"/>
    </source>
</evidence>
<dbReference type="PANTHER" id="PTHR15574:SF40">
    <property type="entry name" value="WD AND TETRATRICOPEPTIDE REPEATS PROTEIN 1"/>
    <property type="match status" value="1"/>
</dbReference>
<feature type="compositionally biased region" description="Acidic residues" evidence="4">
    <location>
        <begin position="602"/>
        <end position="614"/>
    </location>
</feature>
<dbReference type="WBParaSite" id="SMRG1_7860.2">
    <property type="protein sequence ID" value="SMRG1_7860.2"/>
    <property type="gene ID" value="SMRG1_7860"/>
</dbReference>
<protein>
    <recommendedName>
        <fullName evidence="7">WD and tetratricopeptide repeats protein 1</fullName>
    </recommendedName>
</protein>
<dbReference type="GO" id="GO:0005737">
    <property type="term" value="C:cytoplasm"/>
    <property type="evidence" value="ECO:0007669"/>
    <property type="project" value="TreeGrafter"/>
</dbReference>
<dbReference type="InterPro" id="IPR011990">
    <property type="entry name" value="TPR-like_helical_dom_sf"/>
</dbReference>
<dbReference type="AlphaFoldDB" id="A0AA85ADZ3"/>
<dbReference type="PROSITE" id="PS50082">
    <property type="entry name" value="WD_REPEATS_2"/>
    <property type="match status" value="3"/>
</dbReference>
<dbReference type="Gene3D" id="1.25.40.10">
    <property type="entry name" value="Tetratricopeptide repeat domain"/>
    <property type="match status" value="1"/>
</dbReference>
<feature type="region of interest" description="Disordered" evidence="4">
    <location>
        <begin position="958"/>
        <end position="990"/>
    </location>
</feature>
<evidence type="ECO:0000256" key="2">
    <source>
        <dbReference type="ARBA" id="ARBA00022737"/>
    </source>
</evidence>
<keyword evidence="2" id="KW-0677">Repeat</keyword>
<evidence type="ECO:0000256" key="4">
    <source>
        <dbReference type="SAM" id="MobiDB-lite"/>
    </source>
</evidence>
<dbReference type="SUPFAM" id="SSF48452">
    <property type="entry name" value="TPR-like"/>
    <property type="match status" value="1"/>
</dbReference>
<feature type="region of interest" description="Disordered" evidence="4">
    <location>
        <begin position="570"/>
        <end position="622"/>
    </location>
</feature>
<proteinExistence type="predicted"/>
<dbReference type="Pfam" id="PF00400">
    <property type="entry name" value="WD40"/>
    <property type="match status" value="4"/>
</dbReference>
<feature type="region of interest" description="Disordered" evidence="4">
    <location>
        <begin position="1033"/>
        <end position="1074"/>
    </location>
</feature>
<feature type="compositionally biased region" description="Basic and acidic residues" evidence="4">
    <location>
        <begin position="1039"/>
        <end position="1057"/>
    </location>
</feature>
<feature type="region of interest" description="Disordered" evidence="4">
    <location>
        <begin position="817"/>
        <end position="880"/>
    </location>
</feature>
<evidence type="ECO:0000313" key="5">
    <source>
        <dbReference type="Proteomes" id="UP000050790"/>
    </source>
</evidence>
<dbReference type="SUPFAM" id="SSF50978">
    <property type="entry name" value="WD40 repeat-like"/>
    <property type="match status" value="1"/>
</dbReference>
<accession>A0AA85ADZ3</accession>
<feature type="compositionally biased region" description="Polar residues" evidence="4">
    <location>
        <begin position="859"/>
        <end position="874"/>
    </location>
</feature>
<dbReference type="GO" id="GO:0045717">
    <property type="term" value="P:negative regulation of fatty acid biosynthetic process"/>
    <property type="evidence" value="ECO:0007669"/>
    <property type="project" value="TreeGrafter"/>
</dbReference>
<evidence type="ECO:0000256" key="1">
    <source>
        <dbReference type="ARBA" id="ARBA00022574"/>
    </source>
</evidence>
<dbReference type="Proteomes" id="UP000050790">
    <property type="component" value="Unassembled WGS sequence"/>
</dbReference>
<feature type="repeat" description="WD" evidence="3">
    <location>
        <begin position="86"/>
        <end position="129"/>
    </location>
</feature>
<feature type="compositionally biased region" description="Basic residues" evidence="4">
    <location>
        <begin position="976"/>
        <end position="990"/>
    </location>
</feature>
<dbReference type="Gene3D" id="2.130.10.10">
    <property type="entry name" value="YVTN repeat-like/Quinoprotein amine dehydrogenase"/>
    <property type="match status" value="2"/>
</dbReference>
<reference evidence="6" key="1">
    <citation type="submission" date="2023-11" db="UniProtKB">
        <authorList>
            <consortium name="WormBaseParasite"/>
        </authorList>
    </citation>
    <scope>IDENTIFICATION</scope>
</reference>
<dbReference type="InterPro" id="IPR036322">
    <property type="entry name" value="WD40_repeat_dom_sf"/>
</dbReference>
<dbReference type="PANTHER" id="PTHR15574">
    <property type="entry name" value="WD REPEAT DOMAIN-CONTAINING FAMILY"/>
    <property type="match status" value="1"/>
</dbReference>
<feature type="repeat" description="WD" evidence="3">
    <location>
        <begin position="732"/>
        <end position="764"/>
    </location>
</feature>
<evidence type="ECO:0008006" key="7">
    <source>
        <dbReference type="Google" id="ProtNLM"/>
    </source>
</evidence>
<dbReference type="GO" id="GO:0080008">
    <property type="term" value="C:Cul4-RING E3 ubiquitin ligase complex"/>
    <property type="evidence" value="ECO:0007669"/>
    <property type="project" value="TreeGrafter"/>
</dbReference>
<sequence>MSGYSVFHQYESLSRGVLSPVNYVRCQQINQHLVNRLGLETSLQGHHGCVNCLEWNERGSYLASGSDDRRLIIWDPFERKSLLTMNTGHMANIFSVKFLSSLNENLIVTGAADNKIRVHDVKALETRHVFSCHSGRVKRLANTPSEPFLFWSASEDGTCRQFDLRDPDQTSVNKPCNVLVNLRFQDNVFAEAKCIAVNPLKSELVAIGGNEPFVRMFDRRKLTLSTYDGVTPQERIQTASRRTPINIPSNSLPSFPYGAAKYFVPSHLPGKILTDGLDNQTFSVTSVSFSSDGEELLANVGRDNIYLFHLASQNEPFQCQSSFKSTRLLYSLSATQPRDRFRSFRIPTWFRPSNMGYYDSYSGSTYDYRCNSSMASDYAVVLASRLIEAKAYAVAVHKYNQLIQQYPFCPQLYTGRATALIKRNWNGDIYNALLDCRNAIQLTTQSNNDSVSIQNNDTINKHQLLSSSVYITALLLSVRCLLCLDWLNAARIQLKQALESFPNLFKSITHQKISDKALIAPTIIASSSPSSSASAPTINTTDTNPSKYICKSDNLVKVFEHLKSTLLAREKQLESQSNKSKRKGKQVSERKKSVHNNNDNNDTNDDNDDDDNDAEGSTIPRPETLSFMKCDNICEQISSESWNRSSLDNQINPRLCACLNCSCNRMWVEEDERERRKNAIDFSASYIGHCNSITDIKEANFFGSYGQYIVGGSDCGAFFIWDRNTTNIMRILKADSSTVNCVQPHPSICLLASSGIDSVVRLWSPNCEEDPDQSRVVRDQVGAAERNQQRSNADPLEIMLLNMGYNFRGLDFDSNRARRSRNRDCTDERNNEEENESSDDDDDDHNNNYDNINFERDSYSTLQPSGNETHTNANHHAGSLDDTLHSESVLNNVNLVNESIEGVGQTDSQKRTGNESIDLSCQLGCPQAPKQKRTKTGSLTDDETSFQPSVAAIIFNSDLSSDDDEPNATSVEKNTQYRRNRSRRIQSCHSRHIRHIRTRRIPISTTFSDSDVVTTPWLIDFFPIEVHSINSQSTVNETLSEREEPGQEEQRNTHREDDDRDDDNSISEVSCTVS</sequence>
<feature type="region of interest" description="Disordered" evidence="4">
    <location>
        <begin position="920"/>
        <end position="943"/>
    </location>
</feature>
<evidence type="ECO:0000313" key="6">
    <source>
        <dbReference type="WBParaSite" id="SMRG1_7860.2"/>
    </source>
</evidence>
<organism evidence="5 6">
    <name type="scientific">Schistosoma margrebowiei</name>
    <dbReference type="NCBI Taxonomy" id="48269"/>
    <lineage>
        <taxon>Eukaryota</taxon>
        <taxon>Metazoa</taxon>
        <taxon>Spiralia</taxon>
        <taxon>Lophotrochozoa</taxon>
        <taxon>Platyhelminthes</taxon>
        <taxon>Trematoda</taxon>
        <taxon>Digenea</taxon>
        <taxon>Strigeidida</taxon>
        <taxon>Schistosomatoidea</taxon>
        <taxon>Schistosomatidae</taxon>
        <taxon>Schistosoma</taxon>
    </lineage>
</organism>